<evidence type="ECO:0000256" key="5">
    <source>
        <dbReference type="ARBA" id="ARBA00023136"/>
    </source>
</evidence>
<dbReference type="PANTHER" id="PTHR30250:SF11">
    <property type="entry name" value="O-ANTIGEN TRANSPORTER-RELATED"/>
    <property type="match status" value="1"/>
</dbReference>
<dbReference type="InterPro" id="IPR002797">
    <property type="entry name" value="Polysacc_synth"/>
</dbReference>
<dbReference type="OrthoDB" id="103403at2"/>
<keyword evidence="4 6" id="KW-1133">Transmembrane helix</keyword>
<feature type="transmembrane region" description="Helical" evidence="6">
    <location>
        <begin position="289"/>
        <end position="312"/>
    </location>
</feature>
<feature type="transmembrane region" description="Helical" evidence="6">
    <location>
        <begin position="106"/>
        <end position="125"/>
    </location>
</feature>
<feature type="transmembrane region" description="Helical" evidence="6">
    <location>
        <begin position="36"/>
        <end position="54"/>
    </location>
</feature>
<accession>A0A1H4AEA7</accession>
<keyword evidence="2" id="KW-1003">Cell membrane</keyword>
<feature type="transmembrane region" description="Helical" evidence="6">
    <location>
        <begin position="356"/>
        <end position="374"/>
    </location>
</feature>
<reference evidence="8" key="1">
    <citation type="submission" date="2016-10" db="EMBL/GenBank/DDBJ databases">
        <authorList>
            <person name="Varghese N."/>
            <person name="Submissions S."/>
        </authorList>
    </citation>
    <scope>NUCLEOTIDE SEQUENCE [LARGE SCALE GENOMIC DNA]</scope>
    <source>
        <strain evidence="8">CGMCC 1.10657</strain>
    </source>
</reference>
<dbReference type="PANTHER" id="PTHR30250">
    <property type="entry name" value="PST FAMILY PREDICTED COLANIC ACID TRANSPORTER"/>
    <property type="match status" value="1"/>
</dbReference>
<feature type="transmembrane region" description="Helical" evidence="6">
    <location>
        <begin position="380"/>
        <end position="398"/>
    </location>
</feature>
<sequence length="430" mass="47355">MLQKTTLYVIERLVTIFTGLAAFVILARVFGPTQVGSLSIVQAASAALIFLVTLGLDRFIVKSLVETPECSSQIIFTVAIIRFGGWLLYSTGLYVTVLWIGQTPELLIIAAIEAVTVLMVHLISLKCQFEAKGKAKELAFSLIVSRCIGFLYLIISAYYSWSFVMTCIFLPLQSFVRLIYLFFIFVKSKEEHVPPKFSSAWARKHLRLAAPLMLSSAVFPLFMQMDVLMIAHFYGEHEAGLYSGPMKIITQVGFLGVAIMSAFFPVLVEKHESDKSSFDELVSVLGKALFLFSISAAAILLVFSGGIIEVLFGSEYEPAKLVMMILSPIAVFLISSKLYSSLMIIYGVARYELPKALLAVALNIGLNLMLIPAYSINGAAIASLISYFIADFLFYFLVSRLSCVAGVIRASMYSLANPISTATNILKVKF</sequence>
<evidence type="ECO:0000256" key="3">
    <source>
        <dbReference type="ARBA" id="ARBA00022692"/>
    </source>
</evidence>
<dbReference type="RefSeq" id="WP_139304896.1">
    <property type="nucleotide sequence ID" value="NZ_FNQO01000003.1"/>
</dbReference>
<keyword evidence="8" id="KW-1185">Reference proteome</keyword>
<feature type="transmembrane region" description="Helical" evidence="6">
    <location>
        <begin position="206"/>
        <end position="228"/>
    </location>
</feature>
<feature type="transmembrane region" description="Helical" evidence="6">
    <location>
        <begin position="137"/>
        <end position="155"/>
    </location>
</feature>
<dbReference type="GO" id="GO:0005886">
    <property type="term" value="C:plasma membrane"/>
    <property type="evidence" value="ECO:0007669"/>
    <property type="project" value="UniProtKB-SubCell"/>
</dbReference>
<dbReference type="InterPro" id="IPR050833">
    <property type="entry name" value="Poly_Biosynth_Transport"/>
</dbReference>
<evidence type="ECO:0000313" key="8">
    <source>
        <dbReference type="Proteomes" id="UP000198658"/>
    </source>
</evidence>
<evidence type="ECO:0000256" key="6">
    <source>
        <dbReference type="SAM" id="Phobius"/>
    </source>
</evidence>
<evidence type="ECO:0000256" key="2">
    <source>
        <dbReference type="ARBA" id="ARBA00022475"/>
    </source>
</evidence>
<feature type="transmembrane region" description="Helical" evidence="6">
    <location>
        <begin position="74"/>
        <end position="100"/>
    </location>
</feature>
<comment type="subcellular location">
    <subcellularLocation>
        <location evidence="1">Cell membrane</location>
        <topology evidence="1">Multi-pass membrane protein</topology>
    </subcellularLocation>
</comment>
<dbReference type="AlphaFoldDB" id="A0A1H4AEA7"/>
<evidence type="ECO:0000313" key="7">
    <source>
        <dbReference type="EMBL" id="SEA34071.1"/>
    </source>
</evidence>
<proteinExistence type="predicted"/>
<feature type="transmembrane region" description="Helical" evidence="6">
    <location>
        <begin position="12"/>
        <end position="30"/>
    </location>
</feature>
<dbReference type="Pfam" id="PF01943">
    <property type="entry name" value="Polysacc_synt"/>
    <property type="match status" value="1"/>
</dbReference>
<keyword evidence="5 6" id="KW-0472">Membrane</keyword>
<evidence type="ECO:0000256" key="4">
    <source>
        <dbReference type="ARBA" id="ARBA00022989"/>
    </source>
</evidence>
<dbReference type="Proteomes" id="UP000198658">
    <property type="component" value="Unassembled WGS sequence"/>
</dbReference>
<dbReference type="CDD" id="cd13128">
    <property type="entry name" value="MATE_Wzx_like"/>
    <property type="match status" value="1"/>
</dbReference>
<feature type="transmembrane region" description="Helical" evidence="6">
    <location>
        <begin position="248"/>
        <end position="268"/>
    </location>
</feature>
<gene>
    <name evidence="7" type="ORF">SAMN05216562_2714</name>
</gene>
<dbReference type="EMBL" id="FNQO01000003">
    <property type="protein sequence ID" value="SEA34071.1"/>
    <property type="molecule type" value="Genomic_DNA"/>
</dbReference>
<dbReference type="STRING" id="658218.SAMN05216562_2714"/>
<protein>
    <submittedName>
        <fullName evidence="7">Membrane protein involved in the export of O-antigen and teichoic acid</fullName>
    </submittedName>
</protein>
<name>A0A1H4AEA7_9GAMM</name>
<feature type="transmembrane region" description="Helical" evidence="6">
    <location>
        <begin position="324"/>
        <end position="349"/>
    </location>
</feature>
<organism evidence="7 8">
    <name type="scientific">Microbulbifer marinus</name>
    <dbReference type="NCBI Taxonomy" id="658218"/>
    <lineage>
        <taxon>Bacteria</taxon>
        <taxon>Pseudomonadati</taxon>
        <taxon>Pseudomonadota</taxon>
        <taxon>Gammaproteobacteria</taxon>
        <taxon>Cellvibrionales</taxon>
        <taxon>Microbulbiferaceae</taxon>
        <taxon>Microbulbifer</taxon>
    </lineage>
</organism>
<evidence type="ECO:0000256" key="1">
    <source>
        <dbReference type="ARBA" id="ARBA00004651"/>
    </source>
</evidence>
<keyword evidence="3 6" id="KW-0812">Transmembrane</keyword>
<feature type="transmembrane region" description="Helical" evidence="6">
    <location>
        <begin position="161"/>
        <end position="186"/>
    </location>
</feature>